<accession>A0A0H2ZA76</accession>
<evidence type="ECO:0000256" key="2">
    <source>
        <dbReference type="SAM" id="Phobius"/>
    </source>
</evidence>
<evidence type="ECO:0000256" key="1">
    <source>
        <dbReference type="SAM" id="MobiDB-lite"/>
    </source>
</evidence>
<feature type="region of interest" description="Disordered" evidence="1">
    <location>
        <begin position="53"/>
        <end position="85"/>
    </location>
</feature>
<organism evidence="3 4">
    <name type="scientific">Pseudomonas aeruginosa (strain UCBPP-PA14)</name>
    <dbReference type="NCBI Taxonomy" id="208963"/>
    <lineage>
        <taxon>Bacteria</taxon>
        <taxon>Pseudomonadati</taxon>
        <taxon>Pseudomonadota</taxon>
        <taxon>Gammaproteobacteria</taxon>
        <taxon>Pseudomonadales</taxon>
        <taxon>Pseudomonadaceae</taxon>
        <taxon>Pseudomonas</taxon>
    </lineage>
</organism>
<evidence type="ECO:0000313" key="3">
    <source>
        <dbReference type="EMBL" id="ABJ11216.1"/>
    </source>
</evidence>
<dbReference type="AlphaFoldDB" id="A0A0H2ZA76"/>
<evidence type="ECO:0000313" key="4">
    <source>
        <dbReference type="Proteomes" id="UP000000653"/>
    </source>
</evidence>
<dbReference type="KEGG" id="pau:PA14_38270"/>
<proteinExistence type="predicted"/>
<dbReference type="Proteomes" id="UP000000653">
    <property type="component" value="Chromosome"/>
</dbReference>
<keyword evidence="2" id="KW-0812">Transmembrane</keyword>
<reference evidence="3 4" key="1">
    <citation type="journal article" date="2006" name="Genome Biol.">
        <title>Genomic analysis reveals that Pseudomonas aeruginosa virulence is combinatorial.</title>
        <authorList>
            <person name="Lee D.G."/>
            <person name="Urbach J.M."/>
            <person name="Wu G."/>
            <person name="Liberati N.T."/>
            <person name="Feinbaum R.L."/>
            <person name="Miyata S."/>
            <person name="Diggins L.T."/>
            <person name="He J."/>
            <person name="Saucier M."/>
            <person name="Deziel E."/>
            <person name="Friedman L."/>
            <person name="Li L."/>
            <person name="Grills G."/>
            <person name="Montgomery K."/>
            <person name="Kucherlapati R."/>
            <person name="Rahme L.G."/>
            <person name="Ausubel F.M."/>
        </authorList>
    </citation>
    <scope>NUCLEOTIDE SEQUENCE [LARGE SCALE GENOMIC DNA]</scope>
    <source>
        <strain evidence="3 4">UCBPP-PA14</strain>
    </source>
</reference>
<evidence type="ECO:0008006" key="5">
    <source>
        <dbReference type="Google" id="ProtNLM"/>
    </source>
</evidence>
<dbReference type="RefSeq" id="WP_003139696.1">
    <property type="nucleotide sequence ID" value="NC_008463.1"/>
</dbReference>
<keyword evidence="2" id="KW-0472">Membrane</keyword>
<dbReference type="HOGENOM" id="CLU_189952_0_0_6"/>
<name>A0A0H2ZA76_PSEAB</name>
<dbReference type="BioCyc" id="PAER208963:G1G74-3217-MONOMER"/>
<protein>
    <recommendedName>
        <fullName evidence="5">Transmembrane protein</fullName>
    </recommendedName>
</protein>
<feature type="transmembrane region" description="Helical" evidence="2">
    <location>
        <begin position="32"/>
        <end position="50"/>
    </location>
</feature>
<gene>
    <name evidence="3" type="ordered locus">PA14_38270</name>
</gene>
<keyword evidence="2" id="KW-1133">Transmembrane helix</keyword>
<sequence length="85" mass="9268">MIRCRNCGERPASEGHICMVCKRRSDVDPYKALIAMALLVYCGVSLAAYLKPHMPSPPPTAGSSVQPAEELAQRARQATLEQRGI</sequence>
<dbReference type="EMBL" id="CP000438">
    <property type="protein sequence ID" value="ABJ11216.1"/>
    <property type="molecule type" value="Genomic_DNA"/>
</dbReference>